<evidence type="ECO:0000313" key="4">
    <source>
        <dbReference type="EMBL" id="SQD79936.1"/>
    </source>
</evidence>
<dbReference type="AlphaFoldDB" id="A0A330LUG9"/>
<proteinExistence type="predicted"/>
<dbReference type="GO" id="GO:0046872">
    <property type="term" value="F:metal ion binding"/>
    <property type="evidence" value="ECO:0007669"/>
    <property type="project" value="UniProtKB-KW"/>
</dbReference>
<dbReference type="NCBIfam" id="TIGR01488">
    <property type="entry name" value="HAD-SF-IB"/>
    <property type="match status" value="1"/>
</dbReference>
<reference evidence="5" key="1">
    <citation type="submission" date="2018-05" db="EMBL/GenBank/DDBJ databases">
        <authorList>
            <person name="Cea G.-C."/>
            <person name="William W."/>
        </authorList>
    </citation>
    <scope>NUCLEOTIDE SEQUENCE [LARGE SCALE GENOMIC DNA]</scope>
    <source>
        <strain evidence="5">DB21MT 5</strain>
    </source>
</reference>
<dbReference type="NCBIfam" id="TIGR01490">
    <property type="entry name" value="HAD-SF-IB-hyp1"/>
    <property type="match status" value="1"/>
</dbReference>
<dbReference type="KEGG" id="mya:MORIYA_3481"/>
<keyword evidence="3" id="KW-0460">Magnesium</keyword>
<dbReference type="InterPro" id="IPR006385">
    <property type="entry name" value="HAD_hydro_SerB1"/>
</dbReference>
<gene>
    <name evidence="4" type="ORF">MORIYA_3481</name>
</gene>
<name>A0A330LUG9_9GAMM</name>
<dbReference type="InterPro" id="IPR050582">
    <property type="entry name" value="HAD-like_SerB"/>
</dbReference>
<dbReference type="Gene3D" id="3.40.50.1000">
    <property type="entry name" value="HAD superfamily/HAD-like"/>
    <property type="match status" value="1"/>
</dbReference>
<keyword evidence="5" id="KW-1185">Reference proteome</keyword>
<keyword evidence="1" id="KW-0479">Metal-binding</keyword>
<protein>
    <submittedName>
        <fullName evidence="4">HAD-IB family hydrolase</fullName>
    </submittedName>
</protein>
<dbReference type="PANTHER" id="PTHR43344:SF13">
    <property type="entry name" value="PHOSPHATASE RV3661-RELATED"/>
    <property type="match status" value="1"/>
</dbReference>
<keyword evidence="2 4" id="KW-0378">Hydrolase</keyword>
<accession>A0A330LUG9</accession>
<evidence type="ECO:0000256" key="1">
    <source>
        <dbReference type="ARBA" id="ARBA00022723"/>
    </source>
</evidence>
<dbReference type="Pfam" id="PF12710">
    <property type="entry name" value="HAD"/>
    <property type="match status" value="1"/>
</dbReference>
<organism evidence="4 5">
    <name type="scientific">Moritella yayanosii</name>
    <dbReference type="NCBI Taxonomy" id="69539"/>
    <lineage>
        <taxon>Bacteria</taxon>
        <taxon>Pseudomonadati</taxon>
        <taxon>Pseudomonadota</taxon>
        <taxon>Gammaproteobacteria</taxon>
        <taxon>Alteromonadales</taxon>
        <taxon>Moritellaceae</taxon>
        <taxon>Moritella</taxon>
    </lineage>
</organism>
<evidence type="ECO:0000256" key="2">
    <source>
        <dbReference type="ARBA" id="ARBA00022801"/>
    </source>
</evidence>
<dbReference type="EMBL" id="LS483250">
    <property type="protein sequence ID" value="SQD79936.1"/>
    <property type="molecule type" value="Genomic_DNA"/>
</dbReference>
<dbReference type="PANTHER" id="PTHR43344">
    <property type="entry name" value="PHOSPHOSERINE PHOSPHATASE"/>
    <property type="match status" value="1"/>
</dbReference>
<evidence type="ECO:0000313" key="5">
    <source>
        <dbReference type="Proteomes" id="UP000250163"/>
    </source>
</evidence>
<dbReference type="GO" id="GO:0016787">
    <property type="term" value="F:hydrolase activity"/>
    <property type="evidence" value="ECO:0007669"/>
    <property type="project" value="UniProtKB-KW"/>
</dbReference>
<dbReference type="InterPro" id="IPR023214">
    <property type="entry name" value="HAD_sf"/>
</dbReference>
<dbReference type="SUPFAM" id="SSF56784">
    <property type="entry name" value="HAD-like"/>
    <property type="match status" value="1"/>
</dbReference>
<dbReference type="InterPro" id="IPR036412">
    <property type="entry name" value="HAD-like_sf"/>
</dbReference>
<evidence type="ECO:0000256" key="3">
    <source>
        <dbReference type="ARBA" id="ARBA00022842"/>
    </source>
</evidence>
<dbReference type="Proteomes" id="UP000250163">
    <property type="component" value="Chromosome MORIYA"/>
</dbReference>
<dbReference type="CDD" id="cd02612">
    <property type="entry name" value="HAD_PGPPase"/>
    <property type="match status" value="1"/>
</dbReference>
<dbReference type="Gene3D" id="1.20.1440.100">
    <property type="entry name" value="SG protein - dephosphorylation function"/>
    <property type="match status" value="1"/>
</dbReference>
<sequence>MNDMSQPLYIFDLDETLISADSAILWHQFLVKKGIITDPKFLTEDQRLMTHYSAGKLNMPEYLNFAMAPLAHLTKEQVDSLVDECVEKYIMPTVFPQALQLLAQLKQDNITTVLISATVSFIVKKVAKQLGIDHAMGIDMLVENGCYSATILGVASYREGKVTRLESWLAEQTEIFTDTYFYTDSINDLPLCKFSQYPHVVNPCPQLACHAQQQSWPQLAWSPLT</sequence>